<organism evidence="2 4">
    <name type="scientific">Plasmodium malariae</name>
    <dbReference type="NCBI Taxonomy" id="5858"/>
    <lineage>
        <taxon>Eukaryota</taxon>
        <taxon>Sar</taxon>
        <taxon>Alveolata</taxon>
        <taxon>Apicomplexa</taxon>
        <taxon>Aconoidasida</taxon>
        <taxon>Haemosporida</taxon>
        <taxon>Plasmodiidae</taxon>
        <taxon>Plasmodium</taxon>
        <taxon>Plasmodium (Plasmodium)</taxon>
    </lineage>
</organism>
<dbReference type="GeneID" id="39867101"/>
<keyword evidence="1" id="KW-0677">Repeat</keyword>
<dbReference type="Gene3D" id="2.20.110.10">
    <property type="entry name" value="Histone H3 K4-specific methyltransferase SET7/9 N-terminal domain"/>
    <property type="match status" value="1"/>
</dbReference>
<dbReference type="PANTHER" id="PTHR43215:SF14">
    <property type="entry name" value="RADIAL SPOKE HEAD 1 HOMOLOG"/>
    <property type="match status" value="1"/>
</dbReference>
<reference evidence="2" key="2">
    <citation type="submission" date="2016-05" db="EMBL/GenBank/DDBJ databases">
        <authorList>
            <person name="Lavstsen T."/>
            <person name="Jespersen J.S."/>
        </authorList>
    </citation>
    <scope>NUCLEOTIDE SEQUENCE [LARGE SCALE GENOMIC DNA]</scope>
</reference>
<reference evidence="4" key="1">
    <citation type="submission" date="2016-05" db="EMBL/GenBank/DDBJ databases">
        <authorList>
            <person name="Naeem Raeece"/>
        </authorList>
    </citation>
    <scope>NUCLEOTIDE SEQUENCE [LARGE SCALE GENOMIC DNA]</scope>
</reference>
<evidence type="ECO:0000313" key="4">
    <source>
        <dbReference type="Proteomes" id="UP000078597"/>
    </source>
</evidence>
<dbReference type="InterPro" id="IPR003409">
    <property type="entry name" value="MORN"/>
</dbReference>
<reference evidence="3 5" key="3">
    <citation type="submission" date="2016-06" db="EMBL/GenBank/DDBJ databases">
        <authorList>
            <consortium name="Pathogen Informatics"/>
        </authorList>
    </citation>
    <scope>NUCLEOTIDE SEQUENCE [LARGE SCALE GENOMIC DNA]</scope>
</reference>
<dbReference type="RefSeq" id="XP_028859722.1">
    <property type="nucleotide sequence ID" value="XM_029003272.1"/>
</dbReference>
<dbReference type="EMBL" id="FLQW01006650">
    <property type="protein sequence ID" value="SBT00808.1"/>
    <property type="molecule type" value="Genomic_DNA"/>
</dbReference>
<dbReference type="OrthoDB" id="270720at2759"/>
<dbReference type="AlphaFoldDB" id="A0A1A8X858"/>
<dbReference type="EMBL" id="LT594625">
    <property type="protein sequence ID" value="SBT86577.1"/>
    <property type="molecule type" value="Genomic_DNA"/>
</dbReference>
<evidence type="ECO:0008006" key="6">
    <source>
        <dbReference type="Google" id="ProtNLM"/>
    </source>
</evidence>
<dbReference type="Proteomes" id="UP000219813">
    <property type="component" value="Chromosome 4"/>
</dbReference>
<evidence type="ECO:0000313" key="2">
    <source>
        <dbReference type="EMBL" id="SBT00808.1"/>
    </source>
</evidence>
<dbReference type="Pfam" id="PF02493">
    <property type="entry name" value="MORN"/>
    <property type="match status" value="3"/>
</dbReference>
<protein>
    <recommendedName>
        <fullName evidence="6">MORN repeat protein</fullName>
    </recommendedName>
</protein>
<keyword evidence="5" id="KW-1185">Reference proteome</keyword>
<name>A0A1A8X858_PLAMA</name>
<dbReference type="OMA" id="DIYQGQY"/>
<dbReference type="SMART" id="SM00698">
    <property type="entry name" value="MORN"/>
    <property type="match status" value="5"/>
</dbReference>
<sequence>MAEDVNRKNQLEHEGLDKNYTGEAKVKYKNGDKFIGAFDNGKKCKGKYYYSNKSTYEGFYLNEKKNGLGKLTKNELEFYYGNFENGKKKGVGFQRYPNGDFYYGEWTNNKKNGKGIYFFFSTKEYYFGEWSKGSFTNGDWVLSHEVKYVGSFFKDKPNFKGYFLFSNEAKINIFFEQLFTIAMSENEESKERVELLWRNI</sequence>
<proteinExistence type="predicted"/>
<dbReference type="KEGG" id="pmal:PMUG01_04027200"/>
<dbReference type="VEuPathDB" id="PlasmoDB:PmUG01_04027200"/>
<evidence type="ECO:0000313" key="3">
    <source>
        <dbReference type="EMBL" id="SBT86577.1"/>
    </source>
</evidence>
<evidence type="ECO:0000313" key="5">
    <source>
        <dbReference type="Proteomes" id="UP000219813"/>
    </source>
</evidence>
<dbReference type="SUPFAM" id="SSF82185">
    <property type="entry name" value="Histone H3 K4-specific methyltransferase SET7/9 N-terminal domain"/>
    <property type="match status" value="2"/>
</dbReference>
<dbReference type="PANTHER" id="PTHR43215">
    <property type="entry name" value="RADIAL SPOKE HEAD 1 HOMOLOG"/>
    <property type="match status" value="1"/>
</dbReference>
<gene>
    <name evidence="3" type="primary">PmUG01_04027200</name>
    <name evidence="2" type="ORF">PMALA_078460</name>
    <name evidence="3" type="ORF">PMUG01_04027200</name>
</gene>
<dbReference type="Proteomes" id="UP000078597">
    <property type="component" value="Unassembled WGS sequence"/>
</dbReference>
<evidence type="ECO:0000256" key="1">
    <source>
        <dbReference type="ARBA" id="ARBA00022737"/>
    </source>
</evidence>
<accession>A0A1A8X858</accession>